<evidence type="ECO:0000256" key="4">
    <source>
        <dbReference type="ARBA" id="ARBA00022801"/>
    </source>
</evidence>
<feature type="chain" id="PRO_5019584637" description="Peptidase A1 domain-containing protein" evidence="7">
    <location>
        <begin position="22"/>
        <end position="449"/>
    </location>
</feature>
<evidence type="ECO:0000256" key="2">
    <source>
        <dbReference type="ARBA" id="ARBA00022670"/>
    </source>
</evidence>
<feature type="active site" evidence="5">
    <location>
        <position position="335"/>
    </location>
</feature>
<dbReference type="EMBL" id="LKEB01000047">
    <property type="protein sequence ID" value="ROW04676.1"/>
    <property type="molecule type" value="Genomic_DNA"/>
</dbReference>
<keyword evidence="2 6" id="KW-0645">Protease</keyword>
<dbReference type="Pfam" id="PF00026">
    <property type="entry name" value="Asp"/>
    <property type="match status" value="1"/>
</dbReference>
<evidence type="ECO:0000256" key="1">
    <source>
        <dbReference type="ARBA" id="ARBA00007447"/>
    </source>
</evidence>
<dbReference type="PANTHER" id="PTHR47966">
    <property type="entry name" value="BETA-SITE APP-CLEAVING ENZYME, ISOFORM A-RELATED"/>
    <property type="match status" value="1"/>
</dbReference>
<name>A0A423WNA1_9PEZI</name>
<evidence type="ECO:0000256" key="3">
    <source>
        <dbReference type="ARBA" id="ARBA00022750"/>
    </source>
</evidence>
<dbReference type="InterPro" id="IPR034163">
    <property type="entry name" value="Aspergillopepsin-like_cat_dom"/>
</dbReference>
<feature type="domain" description="Peptidase A1" evidence="8">
    <location>
        <begin position="125"/>
        <end position="443"/>
    </location>
</feature>
<dbReference type="PANTHER" id="PTHR47966:SF2">
    <property type="entry name" value="ASPERGILLOPEPSIN-1-RELATED"/>
    <property type="match status" value="1"/>
</dbReference>
<dbReference type="Gene3D" id="2.40.70.10">
    <property type="entry name" value="Acid Proteases"/>
    <property type="match status" value="2"/>
</dbReference>
<proteinExistence type="inferred from homology"/>
<evidence type="ECO:0000256" key="5">
    <source>
        <dbReference type="PIRSR" id="PIRSR601461-1"/>
    </source>
</evidence>
<sequence length="449" mass="47709">MTPLMSLGSFATALLLSGALAKQDGYLRHSHPNVNDTSSTGLSPAVANIKSLDTPEFSVRQVRNPQFRRKSGLQAMLDVYAKYKIPLTPELKRAARVNGLIINQKVGTQTGTTSATPPGGYDYEFVCPVEIGTPPQTISLNFDSGSSDLWVFSNDTDPNQVQGQGIFDASQSTTAALMPGYNFTITYGDGNYASGIVYTDTVAVGNASVTGMTIESALDVSAGFTADAPAAGILGLGMSTGNTIYPNKQLTFLDTIKSSLAAPLFTANLIASNPGEYDFGYIDSSKYTGRIQYGSVDPTSIYWQFAATGYRVGAEPNASNPNQGYTTLPWRAIADTGTTLLIVPERIVTEYYAEVSGAVYDAGWGGIVFPCTAATVLPDFTFGIGLFKGNVPGRYINYGAINTTTCFGGIQTMGNAQFGIMGDILLKAQLVVFDDGNQRVGFANKVLLY</sequence>
<dbReference type="SUPFAM" id="SSF50630">
    <property type="entry name" value="Acid proteases"/>
    <property type="match status" value="1"/>
</dbReference>
<dbReference type="PROSITE" id="PS51767">
    <property type="entry name" value="PEPTIDASE_A1"/>
    <property type="match status" value="1"/>
</dbReference>
<dbReference type="STRING" id="1230097.A0A423WNA1"/>
<dbReference type="PRINTS" id="PR00792">
    <property type="entry name" value="PEPSIN"/>
</dbReference>
<feature type="signal peptide" evidence="7">
    <location>
        <begin position="1"/>
        <end position="21"/>
    </location>
</feature>
<dbReference type="GO" id="GO:0006508">
    <property type="term" value="P:proteolysis"/>
    <property type="evidence" value="ECO:0007669"/>
    <property type="project" value="UniProtKB-KW"/>
</dbReference>
<dbReference type="InterPro" id="IPR033121">
    <property type="entry name" value="PEPTIDASE_A1"/>
</dbReference>
<evidence type="ECO:0000256" key="7">
    <source>
        <dbReference type="SAM" id="SignalP"/>
    </source>
</evidence>
<gene>
    <name evidence="9" type="ORF">VPNG_07414</name>
</gene>
<keyword evidence="4 6" id="KW-0378">Hydrolase</keyword>
<dbReference type="InterPro" id="IPR001461">
    <property type="entry name" value="Aspartic_peptidase_A1"/>
</dbReference>
<feature type="active site" evidence="5">
    <location>
        <position position="143"/>
    </location>
</feature>
<evidence type="ECO:0000256" key="6">
    <source>
        <dbReference type="RuleBase" id="RU000454"/>
    </source>
</evidence>
<comment type="similarity">
    <text evidence="1 6">Belongs to the peptidase A1 family.</text>
</comment>
<evidence type="ECO:0000313" key="10">
    <source>
        <dbReference type="Proteomes" id="UP000285146"/>
    </source>
</evidence>
<dbReference type="PROSITE" id="PS00141">
    <property type="entry name" value="ASP_PROTEASE"/>
    <property type="match status" value="1"/>
</dbReference>
<evidence type="ECO:0000313" key="9">
    <source>
        <dbReference type="EMBL" id="ROW04676.1"/>
    </source>
</evidence>
<dbReference type="CDD" id="cd06097">
    <property type="entry name" value="Aspergillopepsin_like"/>
    <property type="match status" value="1"/>
</dbReference>
<keyword evidence="10" id="KW-1185">Reference proteome</keyword>
<protein>
    <recommendedName>
        <fullName evidence="8">Peptidase A1 domain-containing protein</fullName>
    </recommendedName>
</protein>
<dbReference type="InterPro" id="IPR021109">
    <property type="entry name" value="Peptidase_aspartic_dom_sf"/>
</dbReference>
<dbReference type="Proteomes" id="UP000285146">
    <property type="component" value="Unassembled WGS sequence"/>
</dbReference>
<keyword evidence="7" id="KW-0732">Signal</keyword>
<keyword evidence="3 6" id="KW-0064">Aspartyl protease</keyword>
<dbReference type="GO" id="GO:0004190">
    <property type="term" value="F:aspartic-type endopeptidase activity"/>
    <property type="evidence" value="ECO:0007669"/>
    <property type="project" value="UniProtKB-KW"/>
</dbReference>
<comment type="caution">
    <text evidence="9">The sequence shown here is derived from an EMBL/GenBank/DDBJ whole genome shotgun (WGS) entry which is preliminary data.</text>
</comment>
<accession>A0A423WNA1</accession>
<dbReference type="FunFam" id="2.40.70.10:FF:000026">
    <property type="entry name" value="Endothiapepsin"/>
    <property type="match status" value="1"/>
</dbReference>
<dbReference type="InParanoid" id="A0A423WNA1"/>
<reference evidence="9 10" key="1">
    <citation type="submission" date="2015-09" db="EMBL/GenBank/DDBJ databases">
        <title>Host preference determinants of Valsa canker pathogens revealed by comparative genomics.</title>
        <authorList>
            <person name="Yin Z."/>
            <person name="Huang L."/>
        </authorList>
    </citation>
    <scope>NUCLEOTIDE SEQUENCE [LARGE SCALE GENOMIC DNA]</scope>
    <source>
        <strain evidence="9 10">SXYLt</strain>
    </source>
</reference>
<dbReference type="OrthoDB" id="2747330at2759"/>
<organism evidence="9 10">
    <name type="scientific">Cytospora leucostoma</name>
    <dbReference type="NCBI Taxonomy" id="1230097"/>
    <lineage>
        <taxon>Eukaryota</taxon>
        <taxon>Fungi</taxon>
        <taxon>Dikarya</taxon>
        <taxon>Ascomycota</taxon>
        <taxon>Pezizomycotina</taxon>
        <taxon>Sordariomycetes</taxon>
        <taxon>Sordariomycetidae</taxon>
        <taxon>Diaporthales</taxon>
        <taxon>Cytosporaceae</taxon>
        <taxon>Cytospora</taxon>
    </lineage>
</organism>
<evidence type="ECO:0000259" key="8">
    <source>
        <dbReference type="PROSITE" id="PS51767"/>
    </source>
</evidence>
<dbReference type="InterPro" id="IPR001969">
    <property type="entry name" value="Aspartic_peptidase_AS"/>
</dbReference>
<dbReference type="AlphaFoldDB" id="A0A423WNA1"/>